<gene>
    <name evidence="1" type="ORF">NIIDNTM18_30720</name>
</gene>
<organism evidence="1 2">
    <name type="scientific">Mycolicibacterium litorale</name>
    <dbReference type="NCBI Taxonomy" id="758802"/>
    <lineage>
        <taxon>Bacteria</taxon>
        <taxon>Bacillati</taxon>
        <taxon>Actinomycetota</taxon>
        <taxon>Actinomycetes</taxon>
        <taxon>Mycobacteriales</taxon>
        <taxon>Mycobacteriaceae</taxon>
        <taxon>Mycolicibacterium</taxon>
    </lineage>
</organism>
<accession>A0A6S6P553</accession>
<dbReference type="AlphaFoldDB" id="A0A6S6P553"/>
<evidence type="ECO:0008006" key="3">
    <source>
        <dbReference type="Google" id="ProtNLM"/>
    </source>
</evidence>
<dbReference type="RefSeq" id="WP_185291767.1">
    <property type="nucleotide sequence ID" value="NZ_AP023287.1"/>
</dbReference>
<protein>
    <recommendedName>
        <fullName evidence="3">Diacylglycerol O-acyltransferase</fullName>
    </recommendedName>
</protein>
<dbReference type="InterPro" id="IPR023213">
    <property type="entry name" value="CAT-like_dom_sf"/>
</dbReference>
<sequence>MLSTQTRPARTLRPFRDLVTRIEERPDERLSYLDQALFLGLRATGQAAVMQCVWIYDRAVDFDGLRRFHLNFGYGLAGRRIEPSPLPFGRHRWVSSLGPPSRIDVEETPRPRSELSDWIDERAQLPVDPEWGPAWHLGVLPMTDGSTAVSLVGSHCIGDGGGALLTVFNAVTGNTPDFGYPMPGARTRLRGIAADARQTLRDAPEIGRTLVAAAKLAYRRRKDFARGGTSEAAATGRDEHVVVPAVSLFVDGDEWDARAEALGGNSYSLLAGFGAMLSERIGRHQPGSGPVPFIIPINDRTLEDTRANAVMLANARIDPDGVTQDLTAARAAIKQALKAMREEPDETLALLPLTPFIPKRAVKSTADVAFGFSDLPVSCSNLGELPPEIGRVDGTDADYVILRGVDRYIPRSVLEQRRGLLTVIGARVGGKMSIAVIGYQPGTTNSKPRLRELTTAALADFGLTATVI</sequence>
<dbReference type="Proteomes" id="UP000515734">
    <property type="component" value="Chromosome"/>
</dbReference>
<proteinExistence type="predicted"/>
<name>A0A6S6P553_9MYCO</name>
<evidence type="ECO:0000313" key="2">
    <source>
        <dbReference type="Proteomes" id="UP000515734"/>
    </source>
</evidence>
<dbReference type="Gene3D" id="3.30.559.10">
    <property type="entry name" value="Chloramphenicol acetyltransferase-like domain"/>
    <property type="match status" value="1"/>
</dbReference>
<reference evidence="1 2" key="1">
    <citation type="submission" date="2020-07" db="EMBL/GenBank/DDBJ databases">
        <title>Complete genome sequence of Mycolicibacterium litorale like strain isolated from cardiac implantable electronic device infection.</title>
        <authorList>
            <person name="Fukano H."/>
            <person name="Miyama H."/>
            <person name="Hoshino Y."/>
        </authorList>
    </citation>
    <scope>NUCLEOTIDE SEQUENCE [LARGE SCALE GENOMIC DNA]</scope>
    <source>
        <strain evidence="1 2">NIIDNTM18</strain>
    </source>
</reference>
<dbReference type="EMBL" id="AP023287">
    <property type="protein sequence ID" value="BCI53794.1"/>
    <property type="molecule type" value="Genomic_DNA"/>
</dbReference>
<evidence type="ECO:0000313" key="1">
    <source>
        <dbReference type="EMBL" id="BCI53794.1"/>
    </source>
</evidence>